<reference evidence="2" key="2">
    <citation type="journal article" date="2017" name="Nat. Plants">
        <title>The Aegilops tauschii genome reveals multiple impacts of transposons.</title>
        <authorList>
            <person name="Zhao G."/>
            <person name="Zou C."/>
            <person name="Li K."/>
            <person name="Wang K."/>
            <person name="Li T."/>
            <person name="Gao L."/>
            <person name="Zhang X."/>
            <person name="Wang H."/>
            <person name="Yang Z."/>
            <person name="Liu X."/>
            <person name="Jiang W."/>
            <person name="Mao L."/>
            <person name="Kong X."/>
            <person name="Jiao Y."/>
            <person name="Jia J."/>
        </authorList>
    </citation>
    <scope>NUCLEOTIDE SEQUENCE [LARGE SCALE GENOMIC DNA]</scope>
    <source>
        <strain evidence="2">cv. AL8/78</strain>
    </source>
</reference>
<dbReference type="Gramene" id="AET5Gv20264100.6">
    <property type="protein sequence ID" value="AET5Gv20264100.6"/>
    <property type="gene ID" value="AET5Gv20264100"/>
</dbReference>
<organism evidence="1 2">
    <name type="scientific">Aegilops tauschii subsp. strangulata</name>
    <name type="common">Goatgrass</name>
    <dbReference type="NCBI Taxonomy" id="200361"/>
    <lineage>
        <taxon>Eukaryota</taxon>
        <taxon>Viridiplantae</taxon>
        <taxon>Streptophyta</taxon>
        <taxon>Embryophyta</taxon>
        <taxon>Tracheophyta</taxon>
        <taxon>Spermatophyta</taxon>
        <taxon>Magnoliopsida</taxon>
        <taxon>Liliopsida</taxon>
        <taxon>Poales</taxon>
        <taxon>Poaceae</taxon>
        <taxon>BOP clade</taxon>
        <taxon>Pooideae</taxon>
        <taxon>Triticodae</taxon>
        <taxon>Triticeae</taxon>
        <taxon>Triticinae</taxon>
        <taxon>Aegilops</taxon>
    </lineage>
</organism>
<reference evidence="2" key="1">
    <citation type="journal article" date="2014" name="Science">
        <title>Ancient hybridizations among the ancestral genomes of bread wheat.</title>
        <authorList>
            <consortium name="International Wheat Genome Sequencing Consortium,"/>
            <person name="Marcussen T."/>
            <person name="Sandve S.R."/>
            <person name="Heier L."/>
            <person name="Spannagl M."/>
            <person name="Pfeifer M."/>
            <person name="Jakobsen K.S."/>
            <person name="Wulff B.B."/>
            <person name="Steuernagel B."/>
            <person name="Mayer K.F."/>
            <person name="Olsen O.A."/>
        </authorList>
    </citation>
    <scope>NUCLEOTIDE SEQUENCE [LARGE SCALE GENOMIC DNA]</scope>
    <source>
        <strain evidence="2">cv. AL8/78</strain>
    </source>
</reference>
<evidence type="ECO:0000313" key="2">
    <source>
        <dbReference type="Proteomes" id="UP000015105"/>
    </source>
</evidence>
<protein>
    <submittedName>
        <fullName evidence="1">Uncharacterized protein</fullName>
    </submittedName>
</protein>
<sequence length="97" mass="11519">LYVRKFFRRGSMRGQRTRQTCISTKKASIRVPKPMRWVMELVSYSFLLTSIVNQCHILLEGGSKGFRHQTLCRSIVLDPTEARRRRHEIRHGKRSIY</sequence>
<dbReference type="EnsemblPlants" id="AET5Gv20264100.6">
    <property type="protein sequence ID" value="AET5Gv20264100.6"/>
    <property type="gene ID" value="AET5Gv20264100"/>
</dbReference>
<keyword evidence="2" id="KW-1185">Reference proteome</keyword>
<reference evidence="1" key="3">
    <citation type="journal article" date="2017" name="Nature">
        <title>Genome sequence of the progenitor of the wheat D genome Aegilops tauschii.</title>
        <authorList>
            <person name="Luo M.C."/>
            <person name="Gu Y.Q."/>
            <person name="Puiu D."/>
            <person name="Wang H."/>
            <person name="Twardziok S.O."/>
            <person name="Deal K.R."/>
            <person name="Huo N."/>
            <person name="Zhu T."/>
            <person name="Wang L."/>
            <person name="Wang Y."/>
            <person name="McGuire P.E."/>
            <person name="Liu S."/>
            <person name="Long H."/>
            <person name="Ramasamy R.K."/>
            <person name="Rodriguez J.C."/>
            <person name="Van S.L."/>
            <person name="Yuan L."/>
            <person name="Wang Z."/>
            <person name="Xia Z."/>
            <person name="Xiao L."/>
            <person name="Anderson O.D."/>
            <person name="Ouyang S."/>
            <person name="Liang Y."/>
            <person name="Zimin A.V."/>
            <person name="Pertea G."/>
            <person name="Qi P."/>
            <person name="Bennetzen J.L."/>
            <person name="Dai X."/>
            <person name="Dawson M.W."/>
            <person name="Muller H.G."/>
            <person name="Kugler K."/>
            <person name="Rivarola-Duarte L."/>
            <person name="Spannagl M."/>
            <person name="Mayer K.F.X."/>
            <person name="Lu F.H."/>
            <person name="Bevan M.W."/>
            <person name="Leroy P."/>
            <person name="Li P."/>
            <person name="You F.M."/>
            <person name="Sun Q."/>
            <person name="Liu Z."/>
            <person name="Lyons E."/>
            <person name="Wicker T."/>
            <person name="Salzberg S.L."/>
            <person name="Devos K.M."/>
            <person name="Dvorak J."/>
        </authorList>
    </citation>
    <scope>NUCLEOTIDE SEQUENCE [LARGE SCALE GENOMIC DNA]</scope>
    <source>
        <strain evidence="1">cv. AL8/78</strain>
    </source>
</reference>
<proteinExistence type="predicted"/>
<dbReference type="Proteomes" id="UP000015105">
    <property type="component" value="Chromosome 5D"/>
</dbReference>
<dbReference type="AlphaFoldDB" id="A0A453K1Y3"/>
<accession>A0A453K1Y3</accession>
<reference evidence="1" key="4">
    <citation type="submission" date="2019-03" db="UniProtKB">
        <authorList>
            <consortium name="EnsemblPlants"/>
        </authorList>
    </citation>
    <scope>IDENTIFICATION</scope>
</reference>
<name>A0A453K1Y3_AEGTS</name>
<reference evidence="1" key="5">
    <citation type="journal article" date="2021" name="G3 (Bethesda)">
        <title>Aegilops tauschii genome assembly Aet v5.0 features greater sequence contiguity and improved annotation.</title>
        <authorList>
            <person name="Wang L."/>
            <person name="Zhu T."/>
            <person name="Rodriguez J.C."/>
            <person name="Deal K.R."/>
            <person name="Dubcovsky J."/>
            <person name="McGuire P.E."/>
            <person name="Lux T."/>
            <person name="Spannagl M."/>
            <person name="Mayer K.F.X."/>
            <person name="Baldrich P."/>
            <person name="Meyers B.C."/>
            <person name="Huo N."/>
            <person name="Gu Y.Q."/>
            <person name="Zhou H."/>
            <person name="Devos K.M."/>
            <person name="Bennetzen J.L."/>
            <person name="Unver T."/>
            <person name="Budak H."/>
            <person name="Gulick P.J."/>
            <person name="Galiba G."/>
            <person name="Kalapos B."/>
            <person name="Nelson D.R."/>
            <person name="Li P."/>
            <person name="You F.M."/>
            <person name="Luo M.C."/>
            <person name="Dvorak J."/>
        </authorList>
    </citation>
    <scope>NUCLEOTIDE SEQUENCE [LARGE SCALE GENOMIC DNA]</scope>
    <source>
        <strain evidence="1">cv. AL8/78</strain>
    </source>
</reference>
<evidence type="ECO:0000313" key="1">
    <source>
        <dbReference type="EnsemblPlants" id="AET5Gv20264100.6"/>
    </source>
</evidence>